<evidence type="ECO:0000313" key="1">
    <source>
        <dbReference type="EMBL" id="MDR6550130.1"/>
    </source>
</evidence>
<name>A0ABU1NRQ1_9BACL</name>
<organism evidence="1 2">
    <name type="scientific">Paenibacillus qinlingensis</name>
    <dbReference type="NCBI Taxonomy" id="1837343"/>
    <lineage>
        <taxon>Bacteria</taxon>
        <taxon>Bacillati</taxon>
        <taxon>Bacillota</taxon>
        <taxon>Bacilli</taxon>
        <taxon>Bacillales</taxon>
        <taxon>Paenibacillaceae</taxon>
        <taxon>Paenibacillus</taxon>
    </lineage>
</organism>
<comment type="caution">
    <text evidence="1">The sequence shown here is derived from an EMBL/GenBank/DDBJ whole genome shotgun (WGS) entry which is preliminary data.</text>
</comment>
<accession>A0ABU1NRQ1</accession>
<sequence length="30" mass="3794">MKHMFSLFELCYDVFIMMMEMTNEYTQHDQ</sequence>
<protein>
    <submittedName>
        <fullName evidence="1">Uncharacterized protein</fullName>
    </submittedName>
</protein>
<reference evidence="1 2" key="1">
    <citation type="submission" date="2023-07" db="EMBL/GenBank/DDBJ databases">
        <title>Sorghum-associated microbial communities from plants grown in Nebraska, USA.</title>
        <authorList>
            <person name="Schachtman D."/>
        </authorList>
    </citation>
    <scope>NUCLEOTIDE SEQUENCE [LARGE SCALE GENOMIC DNA]</scope>
    <source>
        <strain evidence="1 2">CC258</strain>
    </source>
</reference>
<evidence type="ECO:0000313" key="2">
    <source>
        <dbReference type="Proteomes" id="UP001267290"/>
    </source>
</evidence>
<gene>
    <name evidence="1" type="ORF">J2736_001313</name>
</gene>
<keyword evidence="2" id="KW-1185">Reference proteome</keyword>
<proteinExistence type="predicted"/>
<dbReference type="Proteomes" id="UP001267290">
    <property type="component" value="Unassembled WGS sequence"/>
</dbReference>
<dbReference type="EMBL" id="JAVDSB010000001">
    <property type="protein sequence ID" value="MDR6550130.1"/>
    <property type="molecule type" value="Genomic_DNA"/>
</dbReference>